<evidence type="ECO:0000313" key="1">
    <source>
        <dbReference type="EMBL" id="BDZ52498.1"/>
    </source>
</evidence>
<name>A0ABM8GVK2_9MICO</name>
<proteinExistence type="predicted"/>
<geneLocation type="plasmid" evidence="1 2">
    <name>pNBRC108728a</name>
</geneLocation>
<gene>
    <name evidence="1" type="ORF">GCM10025867_47390</name>
</gene>
<protein>
    <submittedName>
        <fullName evidence="1">Uncharacterized protein</fullName>
    </submittedName>
</protein>
<dbReference type="InterPro" id="IPR036397">
    <property type="entry name" value="RNaseH_sf"/>
</dbReference>
<organism evidence="1 2">
    <name type="scientific">Frondihabitans sucicola</name>
    <dbReference type="NCBI Taxonomy" id="1268041"/>
    <lineage>
        <taxon>Bacteria</taxon>
        <taxon>Bacillati</taxon>
        <taxon>Actinomycetota</taxon>
        <taxon>Actinomycetes</taxon>
        <taxon>Micrococcales</taxon>
        <taxon>Microbacteriaceae</taxon>
        <taxon>Frondihabitans</taxon>
    </lineage>
</organism>
<dbReference type="EMBL" id="AP027733">
    <property type="protein sequence ID" value="BDZ52498.1"/>
    <property type="molecule type" value="Genomic_DNA"/>
</dbReference>
<evidence type="ECO:0000313" key="2">
    <source>
        <dbReference type="Proteomes" id="UP001321486"/>
    </source>
</evidence>
<keyword evidence="2" id="KW-1185">Reference proteome</keyword>
<keyword evidence="1" id="KW-0614">Plasmid</keyword>
<sequence>MTHLAWIAVDSFRPLDSHRDVIVDFAITVTDGRLAPAMSEQSAILDPGTNPLLLRNSAAPDDQDRFAATGLWNEINARAVSVGSFDRLIASRLRALGVTPGAPALAICSQIERGLIATYAPEMSAMLSVDAADVTSFRLLSGQFLPGAGLVTAAPRSGRTDNRVQARLNDLANTVNAINHQIGTAAA</sequence>
<dbReference type="Proteomes" id="UP001321486">
    <property type="component" value="Plasmid pNBRC108728a"/>
</dbReference>
<reference evidence="2" key="1">
    <citation type="journal article" date="2019" name="Int. J. Syst. Evol. Microbiol.">
        <title>The Global Catalogue of Microorganisms (GCM) 10K type strain sequencing project: providing services to taxonomists for standard genome sequencing and annotation.</title>
        <authorList>
            <consortium name="The Broad Institute Genomics Platform"/>
            <consortium name="The Broad Institute Genome Sequencing Center for Infectious Disease"/>
            <person name="Wu L."/>
            <person name="Ma J."/>
        </authorList>
    </citation>
    <scope>NUCLEOTIDE SEQUENCE [LARGE SCALE GENOMIC DNA]</scope>
    <source>
        <strain evidence="2">NBRC 108728</strain>
    </source>
</reference>
<dbReference type="Gene3D" id="3.30.420.10">
    <property type="entry name" value="Ribonuclease H-like superfamily/Ribonuclease H"/>
    <property type="match status" value="1"/>
</dbReference>
<dbReference type="RefSeq" id="WP_286347347.1">
    <property type="nucleotide sequence ID" value="NZ_AP027733.1"/>
</dbReference>
<accession>A0ABM8GVK2</accession>